<protein>
    <recommendedName>
        <fullName evidence="3">histidine kinase</fullName>
        <ecNumber evidence="3">2.7.13.3</ecNumber>
    </recommendedName>
</protein>
<evidence type="ECO:0000256" key="3">
    <source>
        <dbReference type="ARBA" id="ARBA00012438"/>
    </source>
</evidence>
<comment type="caution">
    <text evidence="11">The sequence shown here is derived from an EMBL/GenBank/DDBJ whole genome shotgun (WGS) entry which is preliminary data.</text>
</comment>
<dbReference type="InterPro" id="IPR003594">
    <property type="entry name" value="HATPase_dom"/>
</dbReference>
<sequence>MSYMNLLPKTLKNKLLIALFTIGFLPYLLILLYSHHLGEKKILEDTLTTYHTQLDQTKKKIDQELNYLKKEVHFLASLDLMNDMIVEDIDKRIAKLLEQKQTDLELDIDLFALSEDGKIIATSNVSKNHTFFSLKKLKEVQAAGEGIYETPNSVIIFSPIYSSMQNNRQIGYLVFEYYLTNLSAYTTYQPGIHSVLLNAQSKQIIGGKRSFYISDYADIHQTISEKYLIIKEPLLGVLSHWSIIYSIDKTVALKFLNDFILFIWILFISGFLIIAVISIWISRRTLKPIAKLSRATKSITSTQDYTTQVEIEAEEEISELANDFNLLIRETNSAFEKLEKENQLRLLRFIQLIDIFNHLIQTQNEEECIKTAIEKLKVLMPDKEFVFTSEYPSMQTNGTTQQMLLYIRNFQQTTCDYYGSISILSSNISDDPYESKFYHSIATMIMLQLDQIRLIEQTKAVSHAKSTFISHMSHELRTPLHTILGSTQYLLAYENLTDQQLDKIATIEISADHLLGMINDVLDLVQIEAGKVTTTLIDKTSEQITQITKDVIDMLELLAEQKGLSITLIDKLSTPMKLRIDERFFKQILINLFNNAIKFTEKGSIECFIQTCGENLCIVIEDSGIGVTQEDLSRLFTDFTQAKSKDHIHQKGSGLGLAISKKLAHLFDADIILESRGLGYGTKATLILKKVISHKIIYL</sequence>
<evidence type="ECO:0000313" key="12">
    <source>
        <dbReference type="Proteomes" id="UP001169069"/>
    </source>
</evidence>
<dbReference type="PANTHER" id="PTHR43047:SF72">
    <property type="entry name" value="OSMOSENSING HISTIDINE PROTEIN KINASE SLN1"/>
    <property type="match status" value="1"/>
</dbReference>
<dbReference type="CDD" id="cd00082">
    <property type="entry name" value="HisKA"/>
    <property type="match status" value="1"/>
</dbReference>
<feature type="transmembrane region" description="Helical" evidence="8">
    <location>
        <begin position="259"/>
        <end position="281"/>
    </location>
</feature>
<dbReference type="SMART" id="SM00304">
    <property type="entry name" value="HAMP"/>
    <property type="match status" value="1"/>
</dbReference>
<evidence type="ECO:0000256" key="6">
    <source>
        <dbReference type="ARBA" id="ARBA00022777"/>
    </source>
</evidence>
<keyword evidence="6 11" id="KW-0418">Kinase</keyword>
<dbReference type="InterPro" id="IPR003660">
    <property type="entry name" value="HAMP_dom"/>
</dbReference>
<evidence type="ECO:0000256" key="7">
    <source>
        <dbReference type="SAM" id="Coils"/>
    </source>
</evidence>
<dbReference type="Pfam" id="PF02518">
    <property type="entry name" value="HATPase_c"/>
    <property type="match status" value="1"/>
</dbReference>
<feature type="domain" description="Histidine kinase" evidence="9">
    <location>
        <begin position="471"/>
        <end position="692"/>
    </location>
</feature>
<gene>
    <name evidence="11" type="ORF">PGH07_05310</name>
</gene>
<dbReference type="SMART" id="SM00387">
    <property type="entry name" value="HATPase_c"/>
    <property type="match status" value="1"/>
</dbReference>
<keyword evidence="8" id="KW-0472">Membrane</keyword>
<dbReference type="Proteomes" id="UP001169069">
    <property type="component" value="Unassembled WGS sequence"/>
</dbReference>
<proteinExistence type="predicted"/>
<dbReference type="InterPro" id="IPR003661">
    <property type="entry name" value="HisK_dim/P_dom"/>
</dbReference>
<evidence type="ECO:0000256" key="2">
    <source>
        <dbReference type="ARBA" id="ARBA00004370"/>
    </source>
</evidence>
<evidence type="ECO:0000259" key="10">
    <source>
        <dbReference type="PROSITE" id="PS50885"/>
    </source>
</evidence>
<dbReference type="InterPro" id="IPR004358">
    <property type="entry name" value="Sig_transdc_His_kin-like_C"/>
</dbReference>
<evidence type="ECO:0000256" key="5">
    <source>
        <dbReference type="ARBA" id="ARBA00022679"/>
    </source>
</evidence>
<dbReference type="InterPro" id="IPR036890">
    <property type="entry name" value="HATPase_C_sf"/>
</dbReference>
<dbReference type="Gene3D" id="1.10.287.130">
    <property type="match status" value="1"/>
</dbReference>
<dbReference type="PRINTS" id="PR00344">
    <property type="entry name" value="BCTRLSENSOR"/>
</dbReference>
<dbReference type="SMART" id="SM00388">
    <property type="entry name" value="HisKA"/>
    <property type="match status" value="1"/>
</dbReference>
<evidence type="ECO:0000256" key="1">
    <source>
        <dbReference type="ARBA" id="ARBA00000085"/>
    </source>
</evidence>
<accession>A0ABT7QXP0</accession>
<evidence type="ECO:0000259" key="9">
    <source>
        <dbReference type="PROSITE" id="PS50109"/>
    </source>
</evidence>
<dbReference type="Pfam" id="PF00512">
    <property type="entry name" value="HisKA"/>
    <property type="match status" value="1"/>
</dbReference>
<dbReference type="Pfam" id="PF00672">
    <property type="entry name" value="HAMP"/>
    <property type="match status" value="1"/>
</dbReference>
<keyword evidence="8" id="KW-0812">Transmembrane</keyword>
<feature type="transmembrane region" description="Helical" evidence="8">
    <location>
        <begin position="15"/>
        <end position="33"/>
    </location>
</feature>
<dbReference type="GO" id="GO:0016301">
    <property type="term" value="F:kinase activity"/>
    <property type="evidence" value="ECO:0007669"/>
    <property type="project" value="UniProtKB-KW"/>
</dbReference>
<dbReference type="SUPFAM" id="SSF47384">
    <property type="entry name" value="Homodimeric domain of signal transducing histidine kinase"/>
    <property type="match status" value="1"/>
</dbReference>
<evidence type="ECO:0000256" key="8">
    <source>
        <dbReference type="SAM" id="Phobius"/>
    </source>
</evidence>
<comment type="catalytic activity">
    <reaction evidence="1">
        <text>ATP + protein L-histidine = ADP + protein N-phospho-L-histidine.</text>
        <dbReference type="EC" id="2.7.13.3"/>
    </reaction>
</comment>
<name>A0ABT7QXP0_9BACT</name>
<keyword evidence="5" id="KW-0808">Transferase</keyword>
<dbReference type="PANTHER" id="PTHR43047">
    <property type="entry name" value="TWO-COMPONENT HISTIDINE PROTEIN KINASE"/>
    <property type="match status" value="1"/>
</dbReference>
<keyword evidence="12" id="KW-1185">Reference proteome</keyword>
<dbReference type="InterPro" id="IPR036097">
    <property type="entry name" value="HisK_dim/P_sf"/>
</dbReference>
<feature type="domain" description="HAMP" evidence="10">
    <location>
        <begin position="283"/>
        <end position="336"/>
    </location>
</feature>
<evidence type="ECO:0000313" key="11">
    <source>
        <dbReference type="EMBL" id="MDM5271585.1"/>
    </source>
</evidence>
<keyword evidence="7" id="KW-0175">Coiled coil</keyword>
<evidence type="ECO:0000256" key="4">
    <source>
        <dbReference type="ARBA" id="ARBA00022553"/>
    </source>
</evidence>
<dbReference type="EMBL" id="JAQIBD010000002">
    <property type="protein sequence ID" value="MDM5271585.1"/>
    <property type="molecule type" value="Genomic_DNA"/>
</dbReference>
<dbReference type="Gene3D" id="6.10.340.10">
    <property type="match status" value="1"/>
</dbReference>
<feature type="coiled-coil region" evidence="7">
    <location>
        <begin position="310"/>
        <end position="341"/>
    </location>
</feature>
<dbReference type="InterPro" id="IPR005467">
    <property type="entry name" value="His_kinase_dom"/>
</dbReference>
<dbReference type="PROSITE" id="PS50885">
    <property type="entry name" value="HAMP"/>
    <property type="match status" value="1"/>
</dbReference>
<dbReference type="EC" id="2.7.13.3" evidence="3"/>
<comment type="subcellular location">
    <subcellularLocation>
        <location evidence="2">Membrane</location>
    </subcellularLocation>
</comment>
<dbReference type="RefSeq" id="WP_289413178.1">
    <property type="nucleotide sequence ID" value="NZ_JAQIBD010000002.1"/>
</dbReference>
<dbReference type="Gene3D" id="3.30.565.10">
    <property type="entry name" value="Histidine kinase-like ATPase, C-terminal domain"/>
    <property type="match status" value="1"/>
</dbReference>
<keyword evidence="4" id="KW-0597">Phosphoprotein</keyword>
<reference evidence="11" key="1">
    <citation type="submission" date="2023-01" db="EMBL/GenBank/DDBJ databases">
        <title>Sulfurovum sp. zt1-1 genome assembly.</title>
        <authorList>
            <person name="Wang J."/>
        </authorList>
    </citation>
    <scope>NUCLEOTIDE SEQUENCE</scope>
    <source>
        <strain evidence="11">Zt1-1</strain>
    </source>
</reference>
<keyword evidence="8" id="KW-1133">Transmembrane helix</keyword>
<dbReference type="PROSITE" id="PS50109">
    <property type="entry name" value="HIS_KIN"/>
    <property type="match status" value="1"/>
</dbReference>
<organism evidence="11 12">
    <name type="scientific">Sulfurovum zhangzhouensis</name>
    <dbReference type="NCBI Taxonomy" id="3019067"/>
    <lineage>
        <taxon>Bacteria</taxon>
        <taxon>Pseudomonadati</taxon>
        <taxon>Campylobacterota</taxon>
        <taxon>Epsilonproteobacteria</taxon>
        <taxon>Campylobacterales</taxon>
        <taxon>Sulfurovaceae</taxon>
        <taxon>Sulfurovum</taxon>
    </lineage>
</organism>
<dbReference type="SUPFAM" id="SSF55874">
    <property type="entry name" value="ATPase domain of HSP90 chaperone/DNA topoisomerase II/histidine kinase"/>
    <property type="match status" value="1"/>
</dbReference>